<dbReference type="SUPFAM" id="SSF48619">
    <property type="entry name" value="Phospholipase A2, PLA2"/>
    <property type="match status" value="1"/>
</dbReference>
<reference evidence="6 7" key="1">
    <citation type="submission" date="2016-01" db="EMBL/GenBank/DDBJ databases">
        <title>Whole genome sequence and analysis of Micromonospora rosaria DSM 803, which can produce antibacterial substance rosamicin.</title>
        <authorList>
            <person name="Yang H."/>
            <person name="He X."/>
            <person name="Zhu D."/>
        </authorList>
    </citation>
    <scope>NUCLEOTIDE SEQUENCE [LARGE SCALE GENOMIC DNA]</scope>
    <source>
        <strain evidence="6 7">DSM 803</strain>
    </source>
</reference>
<feature type="region of interest" description="Disordered" evidence="4">
    <location>
        <begin position="262"/>
        <end position="318"/>
    </location>
</feature>
<dbReference type="Proteomes" id="UP000070620">
    <property type="component" value="Unassembled WGS sequence"/>
</dbReference>
<organism evidence="6 7">
    <name type="scientific">Micromonospora rosaria</name>
    <dbReference type="NCBI Taxonomy" id="47874"/>
    <lineage>
        <taxon>Bacteria</taxon>
        <taxon>Bacillati</taxon>
        <taxon>Actinomycetota</taxon>
        <taxon>Actinomycetes</taxon>
        <taxon>Micromonosporales</taxon>
        <taxon>Micromonosporaceae</taxon>
        <taxon>Micromonospora</taxon>
    </lineage>
</organism>
<evidence type="ECO:0000256" key="2">
    <source>
        <dbReference type="ARBA" id="ARBA00022525"/>
    </source>
</evidence>
<dbReference type="Pfam" id="PF24517">
    <property type="entry name" value="CBM96"/>
    <property type="match status" value="1"/>
</dbReference>
<evidence type="ECO:0000313" key="6">
    <source>
        <dbReference type="EMBL" id="KXK62810.1"/>
    </source>
</evidence>
<evidence type="ECO:0000256" key="4">
    <source>
        <dbReference type="SAM" id="MobiDB-lite"/>
    </source>
</evidence>
<feature type="region of interest" description="Disordered" evidence="4">
    <location>
        <begin position="1"/>
        <end position="23"/>
    </location>
</feature>
<evidence type="ECO:0000256" key="3">
    <source>
        <dbReference type="ARBA" id="ARBA00022729"/>
    </source>
</evidence>
<dbReference type="InterPro" id="IPR015141">
    <property type="entry name" value="PLipase_A2_prok/fun"/>
</dbReference>
<evidence type="ECO:0000259" key="5">
    <source>
        <dbReference type="Pfam" id="PF24517"/>
    </source>
</evidence>
<keyword evidence="7" id="KW-1185">Reference proteome</keyword>
<keyword evidence="3" id="KW-0732">Signal</keyword>
<evidence type="ECO:0000313" key="7">
    <source>
        <dbReference type="Proteomes" id="UP000070620"/>
    </source>
</evidence>
<dbReference type="GO" id="GO:0005576">
    <property type="term" value="C:extracellular region"/>
    <property type="evidence" value="ECO:0007669"/>
    <property type="project" value="UniProtKB-SubCell"/>
</dbReference>
<dbReference type="EMBL" id="LRQV01000013">
    <property type="protein sequence ID" value="KXK62810.1"/>
    <property type="molecule type" value="Genomic_DNA"/>
</dbReference>
<sequence>MLLTAPWVAGPATAAPADPEPDAPAATVAARRADAARSAAVDARRTGRPVVVPDATTATSITRATPDGRLVTELTTAPVRVRRADGSWRPARPSAHTGPVAPAADPVALPVVGDTDVNSVFDGNNADGAYLKAGTEADGEKARVYLAFDTRGLQTPTRAELTLTNVDAPGCGATVGAGIQVRRVTDFWDPAAQTWTPQPTSSATDAVLSREGSQLGSCGSGRMSWDVTGIVAQWAAGTAKNHGLVLQSPSETRTANYRVFTSSENTEDLGPPPTLTVTSEIPTTPGEGDDPADPGPAPADLWPGSAEPETGSWVTRGTDVTEDGLLTGRSHSAGQRIDLTQPNESVLGPHWRFEPLGGMLGHRLKDHSANGYVEVRLSIGTQSVRFEADPARPGTFVAEDGSTVVRDTDGGFTQGGAPDGLTFRWRPVGADLLVTGIGHPTSGTVLIGYDPQGRITRITAPTTGQEDCTASGAPGCASATVVYAATTTATSAQFGDVAGQVQRIDHTAAGSATPVTVVRYAYDQLTRLREVRDVRQVDGSPVLVSAYTYDARGNIVRLSTPQEGAWTLSYVAAGKLAGATRDPALSALPTHCTYAAQYLFGQNGCWAGPVPMRYGGPKLQPSWKRTPTRKAVVGVKDDHCTYSPDQPNGFDFRSACDAHDYGYGIIYLKTPQWDKSRKASVDSVFYTILRDHTCAAYSVRVRTTCRNTAYSYYTVVRATGGTSMKYRSEY</sequence>
<keyword evidence="2" id="KW-0964">Secreted</keyword>
<proteinExistence type="predicted"/>
<evidence type="ECO:0000256" key="1">
    <source>
        <dbReference type="ARBA" id="ARBA00004613"/>
    </source>
</evidence>
<dbReference type="GO" id="GO:0050482">
    <property type="term" value="P:arachidonate secretion"/>
    <property type="evidence" value="ECO:0007669"/>
    <property type="project" value="InterPro"/>
</dbReference>
<dbReference type="GO" id="GO:0004623">
    <property type="term" value="F:phospholipase A2 activity"/>
    <property type="evidence" value="ECO:0007669"/>
    <property type="project" value="InterPro"/>
</dbReference>
<dbReference type="InterPro" id="IPR055372">
    <property type="entry name" value="CBM96"/>
</dbReference>
<accession>A0A136PWE8</accession>
<dbReference type="Gene3D" id="2.180.10.10">
    <property type="entry name" value="RHS repeat-associated core"/>
    <property type="match status" value="1"/>
</dbReference>
<feature type="domain" description="Carbohydrate-binding module family 96" evidence="5">
    <location>
        <begin position="113"/>
        <end position="277"/>
    </location>
</feature>
<dbReference type="Pfam" id="PF09056">
    <property type="entry name" value="Phospholip_A2_3"/>
    <property type="match status" value="1"/>
</dbReference>
<gene>
    <name evidence="6" type="ORF">AWW66_06390</name>
</gene>
<name>A0A136PWE8_9ACTN</name>
<dbReference type="AlphaFoldDB" id="A0A136PWE8"/>
<comment type="caution">
    <text evidence="6">The sequence shown here is derived from an EMBL/GenBank/DDBJ whole genome shotgun (WGS) entry which is preliminary data.</text>
</comment>
<dbReference type="Gene3D" id="1.20.90.10">
    <property type="entry name" value="Phospholipase A2 domain"/>
    <property type="match status" value="1"/>
</dbReference>
<protein>
    <recommendedName>
        <fullName evidence="5">Carbohydrate-binding module family 96 domain-containing protein</fullName>
    </recommendedName>
</protein>
<comment type="subcellular location">
    <subcellularLocation>
        <location evidence="1">Secreted</location>
    </subcellularLocation>
</comment>
<dbReference type="InterPro" id="IPR036444">
    <property type="entry name" value="PLipase_A2_dom_sf"/>
</dbReference>
<dbReference type="NCBIfam" id="NF033679">
    <property type="entry name" value="DNRLRE_dom"/>
    <property type="match status" value="1"/>
</dbReference>
<dbReference type="GO" id="GO:0006644">
    <property type="term" value="P:phospholipid metabolic process"/>
    <property type="evidence" value="ECO:0007669"/>
    <property type="project" value="InterPro"/>
</dbReference>